<accession>A0A813H231</accession>
<comment type="caution">
    <text evidence="1">The sequence shown here is derived from an EMBL/GenBank/DDBJ whole genome shotgun (WGS) entry which is preliminary data.</text>
</comment>
<reference evidence="1" key="1">
    <citation type="submission" date="2021-02" db="EMBL/GenBank/DDBJ databases">
        <authorList>
            <person name="Dougan E. K."/>
            <person name="Rhodes N."/>
            <person name="Thang M."/>
            <person name="Chan C."/>
        </authorList>
    </citation>
    <scope>NUCLEOTIDE SEQUENCE</scope>
</reference>
<dbReference type="Proteomes" id="UP000654075">
    <property type="component" value="Unassembled WGS sequence"/>
</dbReference>
<protein>
    <submittedName>
        <fullName evidence="1">Uncharacterized protein</fullName>
    </submittedName>
</protein>
<sequence length="148" mass="16383">MGGSSFNRSLRAKHFSWGRDPSSLPKRSIVSRPTFLALLRPLCIHDNVRNEADHGRDAGAGAAGSAIDGMTRAKDVADQVAVHVQRSHVAKHVSKGKCCKVRFTCLGKLQEYNPSLSHEVACRHTSAMNEDECRITRSFCFPFSPRLY</sequence>
<keyword evidence="2" id="KW-1185">Reference proteome</keyword>
<dbReference type="EMBL" id="CAJNNV010030186">
    <property type="protein sequence ID" value="CAE8631707.1"/>
    <property type="molecule type" value="Genomic_DNA"/>
</dbReference>
<organism evidence="1 2">
    <name type="scientific">Polarella glacialis</name>
    <name type="common">Dinoflagellate</name>
    <dbReference type="NCBI Taxonomy" id="89957"/>
    <lineage>
        <taxon>Eukaryota</taxon>
        <taxon>Sar</taxon>
        <taxon>Alveolata</taxon>
        <taxon>Dinophyceae</taxon>
        <taxon>Suessiales</taxon>
        <taxon>Suessiaceae</taxon>
        <taxon>Polarella</taxon>
    </lineage>
</organism>
<evidence type="ECO:0000313" key="2">
    <source>
        <dbReference type="Proteomes" id="UP000654075"/>
    </source>
</evidence>
<dbReference type="AlphaFoldDB" id="A0A813H231"/>
<name>A0A813H231_POLGL</name>
<gene>
    <name evidence="1" type="ORF">PGLA1383_LOCUS47720</name>
</gene>
<proteinExistence type="predicted"/>
<evidence type="ECO:0000313" key="1">
    <source>
        <dbReference type="EMBL" id="CAE8631707.1"/>
    </source>
</evidence>